<proteinExistence type="predicted"/>
<protein>
    <recommendedName>
        <fullName evidence="2">DUF3347 domain-containing protein</fullName>
    </recommendedName>
</protein>
<evidence type="ECO:0000259" key="2">
    <source>
        <dbReference type="Pfam" id="PF11827"/>
    </source>
</evidence>
<dbReference type="InterPro" id="IPR021782">
    <property type="entry name" value="DUF3347"/>
</dbReference>
<keyword evidence="4" id="KW-1185">Reference proteome</keyword>
<evidence type="ECO:0000256" key="1">
    <source>
        <dbReference type="SAM" id="MobiDB-lite"/>
    </source>
</evidence>
<dbReference type="RefSeq" id="WP_065394309.1">
    <property type="nucleotide sequence ID" value="NZ_MAYH01000023.1"/>
</dbReference>
<accession>A0A1B8ZKF3</accession>
<feature type="compositionally biased region" description="Basic and acidic residues" evidence="1">
    <location>
        <begin position="51"/>
        <end position="63"/>
    </location>
</feature>
<feature type="compositionally biased region" description="Basic and acidic residues" evidence="1">
    <location>
        <begin position="22"/>
        <end position="41"/>
    </location>
</feature>
<dbReference type="OrthoDB" id="5513217at2"/>
<evidence type="ECO:0000313" key="4">
    <source>
        <dbReference type="Proteomes" id="UP000092651"/>
    </source>
</evidence>
<gene>
    <name evidence="3" type="ORF">BBI01_07965</name>
</gene>
<dbReference type="Pfam" id="PF11827">
    <property type="entry name" value="DUF3347"/>
    <property type="match status" value="1"/>
</dbReference>
<feature type="region of interest" description="Disordered" evidence="1">
    <location>
        <begin position="22"/>
        <end position="63"/>
    </location>
</feature>
<comment type="caution">
    <text evidence="3">The sequence shown here is derived from an EMBL/GenBank/DDBJ whole genome shotgun (WGS) entry which is preliminary data.</text>
</comment>
<name>A0A1B8ZKF3_9FLAO</name>
<dbReference type="PROSITE" id="PS51257">
    <property type="entry name" value="PROKAR_LIPOPROTEIN"/>
    <property type="match status" value="1"/>
</dbReference>
<sequence>MKNIITVLLVGATLYSCTKPENKVSERKTTEPEIKNVDKTEPAVASNQSQEVKERSEENKQETVELSAFPIQQVIKGYLPLKNALTQDDAEKASNAAKTLFSILKRIDVSKINVKNTSEVRDILESATENAEHIGDNANDIEHQREHLLSLSNDITDLIGEVGTGGLKLYQDFCPMYNNGKGGTWISETKEIVNPYEGSKMLNCGSVKKVL</sequence>
<organism evidence="3 4">
    <name type="scientific">Chryseobacterium artocarpi</name>
    <dbReference type="NCBI Taxonomy" id="1414727"/>
    <lineage>
        <taxon>Bacteria</taxon>
        <taxon>Pseudomonadati</taxon>
        <taxon>Bacteroidota</taxon>
        <taxon>Flavobacteriia</taxon>
        <taxon>Flavobacteriales</taxon>
        <taxon>Weeksellaceae</taxon>
        <taxon>Chryseobacterium group</taxon>
        <taxon>Chryseobacterium</taxon>
    </lineage>
</organism>
<evidence type="ECO:0000313" key="3">
    <source>
        <dbReference type="EMBL" id="OCA72081.1"/>
    </source>
</evidence>
<reference evidence="3 4" key="1">
    <citation type="submission" date="2016-07" db="EMBL/GenBank/DDBJ databases">
        <authorList>
            <person name="Jeong J.-J."/>
            <person name="Kim D.W."/>
            <person name="Sang M.K."/>
            <person name="Choi I.-G."/>
            <person name="Kim K.D."/>
        </authorList>
    </citation>
    <scope>NUCLEOTIDE SEQUENCE [LARGE SCALE GENOMIC DNA]</scope>
    <source>
        <strain evidence="3 4">UTM-3</strain>
    </source>
</reference>
<dbReference type="Proteomes" id="UP000092651">
    <property type="component" value="Unassembled WGS sequence"/>
</dbReference>
<dbReference type="EMBL" id="MAYH01000023">
    <property type="protein sequence ID" value="OCA72081.1"/>
    <property type="molecule type" value="Genomic_DNA"/>
</dbReference>
<feature type="domain" description="DUF3347" evidence="2">
    <location>
        <begin position="74"/>
        <end position="163"/>
    </location>
</feature>
<dbReference type="AlphaFoldDB" id="A0A1B8ZKF3"/>